<dbReference type="Proteomes" id="UP001566132">
    <property type="component" value="Unassembled WGS sequence"/>
</dbReference>
<reference evidence="1 2" key="1">
    <citation type="submission" date="2024-05" db="EMBL/GenBank/DDBJ databases">
        <title>Genetic variation in Jamaican populations of the coffee berry borer (Hypothenemus hampei).</title>
        <authorList>
            <person name="Errbii M."/>
            <person name="Myrie A."/>
        </authorList>
    </citation>
    <scope>NUCLEOTIDE SEQUENCE [LARGE SCALE GENOMIC DNA]</scope>
    <source>
        <strain evidence="1">JA-Hopewell-2020-01-JO</strain>
        <tissue evidence="1">Whole body</tissue>
    </source>
</reference>
<protein>
    <submittedName>
        <fullName evidence="1">Uncharacterized protein</fullName>
    </submittedName>
</protein>
<accession>A0ABD1EGI0</accession>
<comment type="caution">
    <text evidence="1">The sequence shown here is derived from an EMBL/GenBank/DDBJ whole genome shotgun (WGS) entry which is preliminary data.</text>
</comment>
<organism evidence="1 2">
    <name type="scientific">Hypothenemus hampei</name>
    <name type="common">Coffee berry borer</name>
    <dbReference type="NCBI Taxonomy" id="57062"/>
    <lineage>
        <taxon>Eukaryota</taxon>
        <taxon>Metazoa</taxon>
        <taxon>Ecdysozoa</taxon>
        <taxon>Arthropoda</taxon>
        <taxon>Hexapoda</taxon>
        <taxon>Insecta</taxon>
        <taxon>Pterygota</taxon>
        <taxon>Neoptera</taxon>
        <taxon>Endopterygota</taxon>
        <taxon>Coleoptera</taxon>
        <taxon>Polyphaga</taxon>
        <taxon>Cucujiformia</taxon>
        <taxon>Curculionidae</taxon>
        <taxon>Scolytinae</taxon>
        <taxon>Hypothenemus</taxon>
    </lineage>
</organism>
<gene>
    <name evidence="1" type="ORF">ABEB36_009458</name>
</gene>
<sequence>MQNMETDAIHTVAEQDKLISEHSIKYLDQLTKFNMLNNPTLKSLYRTRSRLMELRHHVFLPEKNINSRCQRCFLNFSEGMTKYEIQPAQINRFTRAIFKKVETNVKLTKFQRLYYKKTKNKFPRGIQNQNKLISMCQFCHKKTELFINKPNRKVVPTTKKLIKPKKKQKKKDKFCGLNPNAVLQTITTKLKGVQSKPINSNKNVLKLNSQDENKSIAARGFQTSNIISLNSRSKKRKIKICEKGNKIALPSAPPKMTKAKEKLQKKNLNNLTNILKQANVKSNMGQNSKLVAFLNIL</sequence>
<dbReference type="AlphaFoldDB" id="A0ABD1EGI0"/>
<dbReference type="EMBL" id="JBDJPC010000007">
    <property type="protein sequence ID" value="KAL1493768.1"/>
    <property type="molecule type" value="Genomic_DNA"/>
</dbReference>
<proteinExistence type="predicted"/>
<keyword evidence="2" id="KW-1185">Reference proteome</keyword>
<name>A0ABD1EGI0_HYPHA</name>
<evidence type="ECO:0000313" key="2">
    <source>
        <dbReference type="Proteomes" id="UP001566132"/>
    </source>
</evidence>
<evidence type="ECO:0000313" key="1">
    <source>
        <dbReference type="EMBL" id="KAL1493768.1"/>
    </source>
</evidence>